<accession>A0A9J6G4H0</accession>
<name>A0A9J6G4H0_HAELO</name>
<organism evidence="1 2">
    <name type="scientific">Haemaphysalis longicornis</name>
    <name type="common">Bush tick</name>
    <dbReference type="NCBI Taxonomy" id="44386"/>
    <lineage>
        <taxon>Eukaryota</taxon>
        <taxon>Metazoa</taxon>
        <taxon>Ecdysozoa</taxon>
        <taxon>Arthropoda</taxon>
        <taxon>Chelicerata</taxon>
        <taxon>Arachnida</taxon>
        <taxon>Acari</taxon>
        <taxon>Parasitiformes</taxon>
        <taxon>Ixodida</taxon>
        <taxon>Ixodoidea</taxon>
        <taxon>Ixodidae</taxon>
        <taxon>Haemaphysalinae</taxon>
        <taxon>Haemaphysalis</taxon>
    </lineage>
</organism>
<dbReference type="OrthoDB" id="6510045at2759"/>
<gene>
    <name evidence="1" type="ORF">HPB48_015104</name>
</gene>
<dbReference type="VEuPathDB" id="VectorBase:HLOH_061760"/>
<dbReference type="SUPFAM" id="SSF117281">
    <property type="entry name" value="Kelch motif"/>
    <property type="match status" value="1"/>
</dbReference>
<evidence type="ECO:0000313" key="1">
    <source>
        <dbReference type="EMBL" id="KAH9370141.1"/>
    </source>
</evidence>
<proteinExistence type="predicted"/>
<reference evidence="1 2" key="1">
    <citation type="journal article" date="2020" name="Cell">
        <title>Large-Scale Comparative Analyses of Tick Genomes Elucidate Their Genetic Diversity and Vector Capacities.</title>
        <authorList>
            <consortium name="Tick Genome and Microbiome Consortium (TIGMIC)"/>
            <person name="Jia N."/>
            <person name="Wang J."/>
            <person name="Shi W."/>
            <person name="Du L."/>
            <person name="Sun Y."/>
            <person name="Zhan W."/>
            <person name="Jiang J.F."/>
            <person name="Wang Q."/>
            <person name="Zhang B."/>
            <person name="Ji P."/>
            <person name="Bell-Sakyi L."/>
            <person name="Cui X.M."/>
            <person name="Yuan T.T."/>
            <person name="Jiang B.G."/>
            <person name="Yang W.F."/>
            <person name="Lam T.T."/>
            <person name="Chang Q.C."/>
            <person name="Ding S.J."/>
            <person name="Wang X.J."/>
            <person name="Zhu J.G."/>
            <person name="Ruan X.D."/>
            <person name="Zhao L."/>
            <person name="Wei J.T."/>
            <person name="Ye R.Z."/>
            <person name="Que T.C."/>
            <person name="Du C.H."/>
            <person name="Zhou Y.H."/>
            <person name="Cheng J.X."/>
            <person name="Dai P.F."/>
            <person name="Guo W.B."/>
            <person name="Han X.H."/>
            <person name="Huang E.J."/>
            <person name="Li L.F."/>
            <person name="Wei W."/>
            <person name="Gao Y.C."/>
            <person name="Liu J.Z."/>
            <person name="Shao H.Z."/>
            <person name="Wang X."/>
            <person name="Wang C.C."/>
            <person name="Yang T.C."/>
            <person name="Huo Q.B."/>
            <person name="Li W."/>
            <person name="Chen H.Y."/>
            <person name="Chen S.E."/>
            <person name="Zhou L.G."/>
            <person name="Ni X.B."/>
            <person name="Tian J.H."/>
            <person name="Sheng Y."/>
            <person name="Liu T."/>
            <person name="Pan Y.S."/>
            <person name="Xia L.Y."/>
            <person name="Li J."/>
            <person name="Zhao F."/>
            <person name="Cao W.C."/>
        </authorList>
    </citation>
    <scope>NUCLEOTIDE SEQUENCE [LARGE SCALE GENOMIC DNA]</scope>
    <source>
        <strain evidence="1">HaeL-2018</strain>
    </source>
</reference>
<protein>
    <submittedName>
        <fullName evidence="1">Uncharacterized protein</fullName>
    </submittedName>
</protein>
<comment type="caution">
    <text evidence="1">The sequence shown here is derived from an EMBL/GenBank/DDBJ whole genome shotgun (WGS) entry which is preliminary data.</text>
</comment>
<sequence length="140" mass="15726">MMRSAKHSVRCIRRIALPHSDYIYPRFAPDEVSTRLPQGKLYVFGGEVGFASTGETPLWIFDTGCGTWRKHCGGESRRQRPSGRRGHTSVVHNGAMHVFGGYQDLRGSSAQLWAFRFGKCPPPSLPALFARFFFFLNTCA</sequence>
<keyword evidence="2" id="KW-1185">Reference proteome</keyword>
<dbReference type="AlphaFoldDB" id="A0A9J6G4H0"/>
<dbReference type="InterPro" id="IPR015915">
    <property type="entry name" value="Kelch-typ_b-propeller"/>
</dbReference>
<evidence type="ECO:0000313" key="2">
    <source>
        <dbReference type="Proteomes" id="UP000821853"/>
    </source>
</evidence>
<dbReference type="PANTHER" id="PTHR23244">
    <property type="entry name" value="KELCH REPEAT DOMAIN"/>
    <property type="match status" value="1"/>
</dbReference>
<dbReference type="Proteomes" id="UP000821853">
    <property type="component" value="Chromosome 3"/>
</dbReference>
<dbReference type="EMBL" id="JABSTR010000005">
    <property type="protein sequence ID" value="KAH9370141.1"/>
    <property type="molecule type" value="Genomic_DNA"/>
</dbReference>
<dbReference type="Gene3D" id="2.120.10.80">
    <property type="entry name" value="Kelch-type beta propeller"/>
    <property type="match status" value="1"/>
</dbReference>
<dbReference type="PANTHER" id="PTHR23244:SF467">
    <property type="entry name" value="EF-HAND DOMAIN-CONTAINING PROTEIN"/>
    <property type="match status" value="1"/>
</dbReference>